<dbReference type="SMART" id="SM00671">
    <property type="entry name" value="SEL1"/>
    <property type="match status" value="3"/>
</dbReference>
<dbReference type="Pfam" id="PF08238">
    <property type="entry name" value="Sel1"/>
    <property type="match status" value="3"/>
</dbReference>
<dbReference type="InterPro" id="IPR052945">
    <property type="entry name" value="Mitotic_Regulator"/>
</dbReference>
<dbReference type="InterPro" id="IPR011990">
    <property type="entry name" value="TPR-like_helical_dom_sf"/>
</dbReference>
<dbReference type="PANTHER" id="PTHR43628:SF1">
    <property type="entry name" value="CHITIN SYNTHASE REGULATORY FACTOR 2-RELATED"/>
    <property type="match status" value="1"/>
</dbReference>
<evidence type="ECO:0000313" key="2">
    <source>
        <dbReference type="Proteomes" id="UP000789759"/>
    </source>
</evidence>
<proteinExistence type="predicted"/>
<dbReference type="Proteomes" id="UP000789759">
    <property type="component" value="Unassembled WGS sequence"/>
</dbReference>
<gene>
    <name evidence="1" type="ORF">CPELLU_LOCUS4598</name>
</gene>
<dbReference type="AlphaFoldDB" id="A0A9N9B0Y1"/>
<reference evidence="1" key="1">
    <citation type="submission" date="2021-06" db="EMBL/GenBank/DDBJ databases">
        <authorList>
            <person name="Kallberg Y."/>
            <person name="Tangrot J."/>
            <person name="Rosling A."/>
        </authorList>
    </citation>
    <scope>NUCLEOTIDE SEQUENCE</scope>
    <source>
        <strain evidence="1">FL966</strain>
    </source>
</reference>
<name>A0A9N9B0Y1_9GLOM</name>
<dbReference type="SUPFAM" id="SSF81901">
    <property type="entry name" value="HCP-like"/>
    <property type="match status" value="1"/>
</dbReference>
<dbReference type="OrthoDB" id="2384430at2759"/>
<dbReference type="EMBL" id="CAJVQA010002450">
    <property type="protein sequence ID" value="CAG8547700.1"/>
    <property type="molecule type" value="Genomic_DNA"/>
</dbReference>
<evidence type="ECO:0000313" key="1">
    <source>
        <dbReference type="EMBL" id="CAG8547700.1"/>
    </source>
</evidence>
<keyword evidence="2" id="KW-1185">Reference proteome</keyword>
<dbReference type="Gene3D" id="1.25.40.10">
    <property type="entry name" value="Tetratricopeptide repeat domain"/>
    <property type="match status" value="2"/>
</dbReference>
<comment type="caution">
    <text evidence="1">The sequence shown here is derived from an EMBL/GenBank/DDBJ whole genome shotgun (WGS) entry which is preliminary data.</text>
</comment>
<dbReference type="PANTHER" id="PTHR43628">
    <property type="entry name" value="ACTIVATOR OF C KINASE PROTEIN 1-RELATED"/>
    <property type="match status" value="1"/>
</dbReference>
<organism evidence="1 2">
    <name type="scientific">Cetraspora pellucida</name>
    <dbReference type="NCBI Taxonomy" id="1433469"/>
    <lineage>
        <taxon>Eukaryota</taxon>
        <taxon>Fungi</taxon>
        <taxon>Fungi incertae sedis</taxon>
        <taxon>Mucoromycota</taxon>
        <taxon>Glomeromycotina</taxon>
        <taxon>Glomeromycetes</taxon>
        <taxon>Diversisporales</taxon>
        <taxon>Gigasporaceae</taxon>
        <taxon>Cetraspora</taxon>
    </lineage>
</organism>
<protein>
    <submittedName>
        <fullName evidence="1">13936_t:CDS:1</fullName>
    </submittedName>
</protein>
<dbReference type="InterPro" id="IPR006597">
    <property type="entry name" value="Sel1-like"/>
</dbReference>
<sequence length="172" mass="19817">NNEKTPIEDFNEFYNHQCKLCFANIIGFFYKYGIGTAINYSGAFDIYNQASKEHYFDHNHFFSNNHYFINDLQRENQIIGLISLGILYADGKVVEVNKPKAISLFLKSVAKGTSVDDEKAFAWYIKSAEDGDSSEQKNLGECYKNGIGNFRNYIKALKWFMKSYMNGNKFGE</sequence>
<accession>A0A9N9B0Y1</accession>
<feature type="non-terminal residue" evidence="1">
    <location>
        <position position="172"/>
    </location>
</feature>